<proteinExistence type="predicted"/>
<dbReference type="RefSeq" id="WP_156971726.1">
    <property type="nucleotide sequence ID" value="NZ_BMEA01000001.1"/>
</dbReference>
<sequence length="498" mass="52079">MHRTRLSRFATGAAATAALVAMGMSAAVAEPTTEPTPAVTSEPSTPTPTPTPPEPTQEPTPTPTPEPTTAAPTPTTPPSTTPQPTATPRPTSTPRPTGTPTPTPRLPWEPPAPGETDDGPRSFDPDITLSTTELARQVAAAEQIWAQITASNTGLAVALKELQGLAAQSNTLLESLTTARTTEAAATAAAAQAKVELGVLQGRLDRARAIVREWAFQAYSEGGSSGELLSVLDAMRAEEAEVGDPLGDLSYLTDQRVRAVDEVRTLTARQNHLTEVRADAQKAATDAAATIVREKAALDTLVKTQQTKLAALQKSHSADVAKAGPIAAYLAGIQTPAAKAAYAKLVDVLGSAITTSGIGKPCTTASTNYPNGLFPTSALCPLWQAPGEMLSPRAAAAFNAMSQAYARQTGSPICVTDSYRTLSQQYVTKAKRGRFAARPGTSRHGLGMALDLCGGINNFGSPAHLWMKQNAPLYGWFHPSWAGPGGATPEPWHWEFAG</sequence>
<dbReference type="PANTHER" id="PTHR34385">
    <property type="entry name" value="D-ALANYL-D-ALANINE CARBOXYPEPTIDASE"/>
    <property type="match status" value="1"/>
</dbReference>
<keyword evidence="2" id="KW-0732">Signal</keyword>
<dbReference type="AlphaFoldDB" id="A0A8H9KQL9"/>
<dbReference type="Pfam" id="PF02557">
    <property type="entry name" value="VanY"/>
    <property type="match status" value="1"/>
</dbReference>
<protein>
    <recommendedName>
        <fullName evidence="3">D-alanyl-D-alanine carboxypeptidase-like core domain-containing protein</fullName>
    </recommendedName>
</protein>
<dbReference type="InterPro" id="IPR009045">
    <property type="entry name" value="Zn_M74/Hedgehog-like"/>
</dbReference>
<reference evidence="4" key="1">
    <citation type="journal article" date="2014" name="Int. J. Syst. Evol. Microbiol.">
        <title>Complete genome sequence of Corynebacterium casei LMG S-19264T (=DSM 44701T), isolated from a smear-ripened cheese.</title>
        <authorList>
            <consortium name="US DOE Joint Genome Institute (JGI-PGF)"/>
            <person name="Walter F."/>
            <person name="Albersmeier A."/>
            <person name="Kalinowski J."/>
            <person name="Ruckert C."/>
        </authorList>
    </citation>
    <scope>NUCLEOTIDE SEQUENCE</scope>
    <source>
        <strain evidence="4">CGMCC 1.10749</strain>
    </source>
</reference>
<reference evidence="4" key="2">
    <citation type="submission" date="2020-09" db="EMBL/GenBank/DDBJ databases">
        <authorList>
            <person name="Sun Q."/>
            <person name="Zhou Y."/>
        </authorList>
    </citation>
    <scope>NUCLEOTIDE SEQUENCE</scope>
    <source>
        <strain evidence="4">CGMCC 1.10749</strain>
    </source>
</reference>
<feature type="signal peptide" evidence="2">
    <location>
        <begin position="1"/>
        <end position="29"/>
    </location>
</feature>
<feature type="compositionally biased region" description="Low complexity" evidence="1">
    <location>
        <begin position="28"/>
        <end position="44"/>
    </location>
</feature>
<accession>A0A8H9KQL9</accession>
<dbReference type="SUPFAM" id="SSF55166">
    <property type="entry name" value="Hedgehog/DD-peptidase"/>
    <property type="match status" value="1"/>
</dbReference>
<name>A0A8H9KQL9_9MICO</name>
<evidence type="ECO:0000256" key="1">
    <source>
        <dbReference type="SAM" id="MobiDB-lite"/>
    </source>
</evidence>
<evidence type="ECO:0000313" key="4">
    <source>
        <dbReference type="EMBL" id="GGB66306.1"/>
    </source>
</evidence>
<gene>
    <name evidence="4" type="ORF">GCM10011314_01850</name>
</gene>
<evidence type="ECO:0000256" key="2">
    <source>
        <dbReference type="SAM" id="SignalP"/>
    </source>
</evidence>
<dbReference type="Gene3D" id="3.30.1380.10">
    <property type="match status" value="1"/>
</dbReference>
<organism evidence="4 5">
    <name type="scientific">Knoellia flava</name>
    <dbReference type="NCBI Taxonomy" id="913969"/>
    <lineage>
        <taxon>Bacteria</taxon>
        <taxon>Bacillati</taxon>
        <taxon>Actinomycetota</taxon>
        <taxon>Actinomycetes</taxon>
        <taxon>Micrococcales</taxon>
        <taxon>Intrasporangiaceae</taxon>
        <taxon>Knoellia</taxon>
    </lineage>
</organism>
<feature type="chain" id="PRO_5034104262" description="D-alanyl-D-alanine carboxypeptidase-like core domain-containing protein" evidence="2">
    <location>
        <begin position="30"/>
        <end position="498"/>
    </location>
</feature>
<evidence type="ECO:0000313" key="5">
    <source>
        <dbReference type="Proteomes" id="UP000628079"/>
    </source>
</evidence>
<dbReference type="PANTHER" id="PTHR34385:SF1">
    <property type="entry name" value="PEPTIDOGLYCAN L-ALANYL-D-GLUTAMATE ENDOPEPTIDASE CWLK"/>
    <property type="match status" value="1"/>
</dbReference>
<feature type="domain" description="D-alanyl-D-alanine carboxypeptidase-like core" evidence="3">
    <location>
        <begin position="389"/>
        <end position="498"/>
    </location>
</feature>
<dbReference type="EMBL" id="BMEA01000001">
    <property type="protein sequence ID" value="GGB66306.1"/>
    <property type="molecule type" value="Genomic_DNA"/>
</dbReference>
<feature type="region of interest" description="Disordered" evidence="1">
    <location>
        <begin position="28"/>
        <end position="127"/>
    </location>
</feature>
<dbReference type="PRINTS" id="PR01217">
    <property type="entry name" value="PRICHEXTENSN"/>
</dbReference>
<comment type="caution">
    <text evidence="4">The sequence shown here is derived from an EMBL/GenBank/DDBJ whole genome shotgun (WGS) entry which is preliminary data.</text>
</comment>
<feature type="compositionally biased region" description="Pro residues" evidence="1">
    <location>
        <begin position="45"/>
        <end position="66"/>
    </location>
</feature>
<dbReference type="GO" id="GO:0006508">
    <property type="term" value="P:proteolysis"/>
    <property type="evidence" value="ECO:0007669"/>
    <property type="project" value="InterPro"/>
</dbReference>
<feature type="compositionally biased region" description="Pro residues" evidence="1">
    <location>
        <begin position="74"/>
        <end position="113"/>
    </location>
</feature>
<evidence type="ECO:0000259" key="3">
    <source>
        <dbReference type="Pfam" id="PF02557"/>
    </source>
</evidence>
<dbReference type="CDD" id="cd14814">
    <property type="entry name" value="Peptidase_M15"/>
    <property type="match status" value="1"/>
</dbReference>
<dbReference type="InterPro" id="IPR052179">
    <property type="entry name" value="DD-CPase-like"/>
</dbReference>
<dbReference type="Proteomes" id="UP000628079">
    <property type="component" value="Unassembled WGS sequence"/>
</dbReference>
<dbReference type="GO" id="GO:0008233">
    <property type="term" value="F:peptidase activity"/>
    <property type="evidence" value="ECO:0007669"/>
    <property type="project" value="InterPro"/>
</dbReference>
<dbReference type="InterPro" id="IPR003709">
    <property type="entry name" value="VanY-like_core_dom"/>
</dbReference>